<dbReference type="RefSeq" id="WP_122062657.1">
    <property type="nucleotide sequence ID" value="NZ_JAHCSS010000012.1"/>
</dbReference>
<dbReference type="AlphaFoldDB" id="A0AAQ0MMK3"/>
<sequence length="140" mass="16392">MVKIKRKVEMTIEEYAKHMIDKYGIRCFENKLIDDNIIDAPMKFKQEFELNPVSKSDLLNGSFRNGKTTVEVEEEITEDTELDLIERFIGGMGSVCYTSHTMSINKCLRMAPDYINTTHFYIENDDRELVLIWRDGKLVE</sequence>
<evidence type="ECO:0000313" key="2">
    <source>
        <dbReference type="Proteomes" id="UP000269505"/>
    </source>
</evidence>
<dbReference type="Proteomes" id="UP000269505">
    <property type="component" value="Unassembled WGS sequence"/>
</dbReference>
<name>A0AAQ0MMK3_9STAP</name>
<comment type="caution">
    <text evidence="1">The sequence shown here is derived from an EMBL/GenBank/DDBJ whole genome shotgun (WGS) entry which is preliminary data.</text>
</comment>
<keyword evidence="2" id="KW-1185">Reference proteome</keyword>
<organism evidence="1 2">
    <name type="scientific">Staphylococcus pseudoxylosus</name>
    <dbReference type="NCBI Taxonomy" id="2282419"/>
    <lineage>
        <taxon>Bacteria</taxon>
        <taxon>Bacillati</taxon>
        <taxon>Bacillota</taxon>
        <taxon>Bacilli</taxon>
        <taxon>Bacillales</taxon>
        <taxon>Staphylococcaceae</taxon>
        <taxon>Staphylococcus</taxon>
    </lineage>
</organism>
<accession>A0AAQ0MMK3</accession>
<evidence type="ECO:0008006" key="3">
    <source>
        <dbReference type="Google" id="ProtNLM"/>
    </source>
</evidence>
<reference evidence="1 2" key="1">
    <citation type="submission" date="2018-10" db="EMBL/GenBank/DDBJ databases">
        <title>Staphylococcus pseudoxylosus sp. nov., isolated from bovine mastitis.</title>
        <authorList>
            <person name="Macfadyen A.C."/>
            <person name="Leroy S."/>
            <person name="Harrison E.M."/>
            <person name="Parkhill J."/>
            <person name="Holmes M.A."/>
            <person name="Paterson G.K."/>
        </authorList>
    </citation>
    <scope>NUCLEOTIDE SEQUENCE [LARGE SCALE GENOMIC DNA]</scope>
    <source>
        <strain evidence="1 2">S04009</strain>
    </source>
</reference>
<proteinExistence type="predicted"/>
<protein>
    <recommendedName>
        <fullName evidence="3">Phage PVL protein</fullName>
    </recommendedName>
</protein>
<evidence type="ECO:0000313" key="1">
    <source>
        <dbReference type="EMBL" id="RMI86497.1"/>
    </source>
</evidence>
<dbReference type="EMBL" id="RCVN01000001">
    <property type="protein sequence ID" value="RMI86497.1"/>
    <property type="molecule type" value="Genomic_DNA"/>
</dbReference>
<gene>
    <name evidence="1" type="ORF">D9V42_01500</name>
</gene>